<name>A0A2S7K652_9PROT</name>
<dbReference type="AlphaFoldDB" id="A0A2S7K652"/>
<proteinExistence type="predicted"/>
<evidence type="ECO:0000313" key="1">
    <source>
        <dbReference type="EMBL" id="PQA87977.1"/>
    </source>
</evidence>
<protein>
    <submittedName>
        <fullName evidence="1">Uncharacterized protein</fullName>
    </submittedName>
</protein>
<dbReference type="Proteomes" id="UP000239504">
    <property type="component" value="Unassembled WGS sequence"/>
</dbReference>
<organism evidence="1 2">
    <name type="scientific">Hyphococcus luteus</name>
    <dbReference type="NCBI Taxonomy" id="2058213"/>
    <lineage>
        <taxon>Bacteria</taxon>
        <taxon>Pseudomonadati</taxon>
        <taxon>Pseudomonadota</taxon>
        <taxon>Alphaproteobacteria</taxon>
        <taxon>Parvularculales</taxon>
        <taxon>Parvularculaceae</taxon>
        <taxon>Hyphococcus</taxon>
    </lineage>
</organism>
<sequence>MKVCICAIMSATLQLQSWRHECALQARQKGPARALLRAKTICYLNTQFRMRFLQTLLNVEGYITFRLGTNYSIDDD</sequence>
<evidence type="ECO:0000313" key="2">
    <source>
        <dbReference type="Proteomes" id="UP000239504"/>
    </source>
</evidence>
<dbReference type="EMBL" id="PJCH01000005">
    <property type="protein sequence ID" value="PQA87977.1"/>
    <property type="molecule type" value="Genomic_DNA"/>
</dbReference>
<accession>A0A2S7K652</accession>
<keyword evidence="2" id="KW-1185">Reference proteome</keyword>
<gene>
    <name evidence="1" type="ORF">CW354_06470</name>
</gene>
<reference evidence="1 2" key="1">
    <citation type="submission" date="2017-12" db="EMBL/GenBank/DDBJ databases">
        <authorList>
            <person name="Hurst M.R.H."/>
        </authorList>
    </citation>
    <scope>NUCLEOTIDE SEQUENCE [LARGE SCALE GENOMIC DNA]</scope>
    <source>
        <strain evidence="1 2">SY-3-19</strain>
    </source>
</reference>
<comment type="caution">
    <text evidence="1">The sequence shown here is derived from an EMBL/GenBank/DDBJ whole genome shotgun (WGS) entry which is preliminary data.</text>
</comment>